<dbReference type="Pfam" id="PF01047">
    <property type="entry name" value="MarR"/>
    <property type="match status" value="1"/>
</dbReference>
<dbReference type="Gene3D" id="1.10.10.10">
    <property type="entry name" value="Winged helix-like DNA-binding domain superfamily/Winged helix DNA-binding domain"/>
    <property type="match status" value="1"/>
</dbReference>
<evidence type="ECO:0000259" key="4">
    <source>
        <dbReference type="PROSITE" id="PS50995"/>
    </source>
</evidence>
<name>A0ABS8G7B4_9ALTE</name>
<dbReference type="PROSITE" id="PS01117">
    <property type="entry name" value="HTH_MARR_1"/>
    <property type="match status" value="1"/>
</dbReference>
<evidence type="ECO:0000313" key="6">
    <source>
        <dbReference type="Proteomes" id="UP001520878"/>
    </source>
</evidence>
<protein>
    <submittedName>
        <fullName evidence="5">MarR family transcriptional regulator</fullName>
    </submittedName>
</protein>
<keyword evidence="1" id="KW-0805">Transcription regulation</keyword>
<organism evidence="5 6">
    <name type="scientific">Fluctibacter halophilus</name>
    <dbReference type="NCBI Taxonomy" id="226011"/>
    <lineage>
        <taxon>Bacteria</taxon>
        <taxon>Pseudomonadati</taxon>
        <taxon>Pseudomonadota</taxon>
        <taxon>Gammaproteobacteria</taxon>
        <taxon>Alteromonadales</taxon>
        <taxon>Alteromonadaceae</taxon>
        <taxon>Fluctibacter</taxon>
    </lineage>
</organism>
<keyword evidence="2" id="KW-0238">DNA-binding</keyword>
<dbReference type="InterPro" id="IPR036388">
    <property type="entry name" value="WH-like_DNA-bd_sf"/>
</dbReference>
<evidence type="ECO:0000313" key="5">
    <source>
        <dbReference type="EMBL" id="MCC2616369.1"/>
    </source>
</evidence>
<reference evidence="5 6" key="1">
    <citation type="submission" date="2021-10" db="EMBL/GenBank/DDBJ databases">
        <title>Draft genome of Aestuariibacter halophilus JC2043.</title>
        <authorList>
            <person name="Emsley S.A."/>
            <person name="Pfannmuller K.M."/>
            <person name="Ushijima B."/>
            <person name="Saw J.H."/>
            <person name="Videau P."/>
        </authorList>
    </citation>
    <scope>NUCLEOTIDE SEQUENCE [LARGE SCALE GENOMIC DNA]</scope>
    <source>
        <strain evidence="5 6">JC2043</strain>
    </source>
</reference>
<accession>A0ABS8G7B4</accession>
<gene>
    <name evidence="5" type="ORF">LJ739_08965</name>
</gene>
<dbReference type="SUPFAM" id="SSF46785">
    <property type="entry name" value="Winged helix' DNA-binding domain"/>
    <property type="match status" value="1"/>
</dbReference>
<feature type="domain" description="HTH marR-type" evidence="4">
    <location>
        <begin position="4"/>
        <end position="136"/>
    </location>
</feature>
<evidence type="ECO:0000256" key="3">
    <source>
        <dbReference type="ARBA" id="ARBA00023163"/>
    </source>
</evidence>
<dbReference type="PROSITE" id="PS50995">
    <property type="entry name" value="HTH_MARR_2"/>
    <property type="match status" value="1"/>
</dbReference>
<dbReference type="InterPro" id="IPR023187">
    <property type="entry name" value="Tscrpt_reg_MarR-type_CS"/>
</dbReference>
<dbReference type="PANTHER" id="PTHR42756">
    <property type="entry name" value="TRANSCRIPTIONAL REGULATOR, MARR"/>
    <property type="match status" value="1"/>
</dbReference>
<dbReference type="SMART" id="SM00347">
    <property type="entry name" value="HTH_MARR"/>
    <property type="match status" value="1"/>
</dbReference>
<evidence type="ECO:0000256" key="2">
    <source>
        <dbReference type="ARBA" id="ARBA00023125"/>
    </source>
</evidence>
<proteinExistence type="predicted"/>
<keyword evidence="6" id="KW-1185">Reference proteome</keyword>
<evidence type="ECO:0000256" key="1">
    <source>
        <dbReference type="ARBA" id="ARBA00023015"/>
    </source>
</evidence>
<comment type="caution">
    <text evidence="5">The sequence shown here is derived from an EMBL/GenBank/DDBJ whole genome shotgun (WGS) entry which is preliminary data.</text>
</comment>
<keyword evidence="3" id="KW-0804">Transcription</keyword>
<dbReference type="InterPro" id="IPR000835">
    <property type="entry name" value="HTH_MarR-typ"/>
</dbReference>
<dbReference type="Proteomes" id="UP001520878">
    <property type="component" value="Unassembled WGS sequence"/>
</dbReference>
<dbReference type="PANTHER" id="PTHR42756:SF1">
    <property type="entry name" value="TRANSCRIPTIONAL REPRESSOR OF EMRAB OPERON"/>
    <property type="match status" value="1"/>
</dbReference>
<sequence>MKKDEELLVALRKVIRAIDMRSKQLNKEVGLTGPQLLVLQEIGREPGFMVRQIAEKINLSPATVTSILDRLEARELVKRIRSTEDKRRVGVFLSETGQQALNDAPLPLQEHFINRFNDLAEWEQSQMVATMQRIASMMDAEKIDAAPVLEVGSIDGKNLL</sequence>
<dbReference type="InterPro" id="IPR036390">
    <property type="entry name" value="WH_DNA-bd_sf"/>
</dbReference>
<dbReference type="RefSeq" id="WP_229159565.1">
    <property type="nucleotide sequence ID" value="NZ_JAJEWP010000002.1"/>
</dbReference>
<dbReference type="EMBL" id="JAJEWP010000002">
    <property type="protein sequence ID" value="MCC2616369.1"/>
    <property type="molecule type" value="Genomic_DNA"/>
</dbReference>